<reference evidence="2" key="1">
    <citation type="submission" date="2021-12" db="EMBL/GenBank/DDBJ databases">
        <authorList>
            <person name="King R."/>
        </authorList>
    </citation>
    <scope>NUCLEOTIDE SEQUENCE</scope>
</reference>
<evidence type="ECO:0000313" key="3">
    <source>
        <dbReference type="Proteomes" id="UP001152759"/>
    </source>
</evidence>
<sequence length="204" mass="23464">MFGPWFSTSCSLFLLFVLFVGQKNSVLAFFPGRPQRWDTIKCQEKCFVRDGFFKYGDTDLLKPVSNGVVRYGGFWCSCPSTPLFKDYLKKHNLTKPKFQRFMKLIYIGYGKMRLGDLRSITFYSGKDVMNILTANHNAQQSTINAKKKEEYFKIDEKTGNPEHITLYCQGDICRHLKVSDTTGAGVKIKVYEPKSSKTKSTNKR</sequence>
<organism evidence="2 3">
    <name type="scientific">Bemisia tabaci</name>
    <name type="common">Sweetpotato whitefly</name>
    <name type="synonym">Aleurodes tabaci</name>
    <dbReference type="NCBI Taxonomy" id="7038"/>
    <lineage>
        <taxon>Eukaryota</taxon>
        <taxon>Metazoa</taxon>
        <taxon>Ecdysozoa</taxon>
        <taxon>Arthropoda</taxon>
        <taxon>Hexapoda</taxon>
        <taxon>Insecta</taxon>
        <taxon>Pterygota</taxon>
        <taxon>Neoptera</taxon>
        <taxon>Paraneoptera</taxon>
        <taxon>Hemiptera</taxon>
        <taxon>Sternorrhyncha</taxon>
        <taxon>Aleyrodoidea</taxon>
        <taxon>Aleyrodidae</taxon>
        <taxon>Aleyrodinae</taxon>
        <taxon>Bemisia</taxon>
    </lineage>
</organism>
<keyword evidence="1" id="KW-0732">Signal</keyword>
<dbReference type="AlphaFoldDB" id="A0AAI8UTT9"/>
<evidence type="ECO:0000256" key="1">
    <source>
        <dbReference type="SAM" id="SignalP"/>
    </source>
</evidence>
<keyword evidence="3" id="KW-1185">Reference proteome</keyword>
<feature type="signal peptide" evidence="1">
    <location>
        <begin position="1"/>
        <end position="28"/>
    </location>
</feature>
<protein>
    <submittedName>
        <fullName evidence="2">Uncharacterized protein</fullName>
    </submittedName>
</protein>
<proteinExistence type="predicted"/>
<dbReference type="Proteomes" id="UP001152759">
    <property type="component" value="Unassembled WGS sequence"/>
</dbReference>
<feature type="chain" id="PRO_5042482489" evidence="1">
    <location>
        <begin position="29"/>
        <end position="204"/>
    </location>
</feature>
<evidence type="ECO:0000313" key="2">
    <source>
        <dbReference type="EMBL" id="CAH0746869.1"/>
    </source>
</evidence>
<name>A0AAI8UTT9_BEMTA</name>
<comment type="caution">
    <text evidence="2">The sequence shown here is derived from an EMBL/GenBank/DDBJ whole genome shotgun (WGS) entry which is preliminary data.</text>
</comment>
<dbReference type="EMBL" id="CAKKNF020000003">
    <property type="protein sequence ID" value="CAH0746869.1"/>
    <property type="molecule type" value="Genomic_DNA"/>
</dbReference>
<accession>A0AAI8UTT9</accession>
<gene>
    <name evidence="2" type="ORF">BEMITA_LOCUS36</name>
</gene>